<name>A0A109RE47_9LACT</name>
<evidence type="ECO:0000259" key="5">
    <source>
        <dbReference type="Pfam" id="PF00849"/>
    </source>
</evidence>
<dbReference type="PROSITE" id="PS01129">
    <property type="entry name" value="PSI_RLU"/>
    <property type="match status" value="1"/>
</dbReference>
<comment type="function">
    <text evidence="4">Responsible for synthesis of pseudouridine from uracil.</text>
</comment>
<dbReference type="SUPFAM" id="SSF55174">
    <property type="entry name" value="Alpha-L RNA-binding motif"/>
    <property type="match status" value="1"/>
</dbReference>
<feature type="domain" description="Pseudouridine synthase RsuA/RluA-like" evidence="5">
    <location>
        <begin position="85"/>
        <end position="237"/>
    </location>
</feature>
<evidence type="ECO:0000256" key="4">
    <source>
        <dbReference type="RuleBase" id="RU362028"/>
    </source>
</evidence>
<protein>
    <recommendedName>
        <fullName evidence="4">Pseudouridine synthase</fullName>
        <ecNumber evidence="4">5.4.99.-</ecNumber>
    </recommendedName>
</protein>
<gene>
    <name evidence="7" type="ORF">I6G68_07425</name>
    <name evidence="6" type="ORF">ODY43_03815</name>
</gene>
<dbReference type="InterPro" id="IPR020103">
    <property type="entry name" value="PsdUridine_synth_cat_dom_sf"/>
</dbReference>
<keyword evidence="4" id="KW-0413">Isomerase</keyword>
<dbReference type="GO" id="GO:0140098">
    <property type="term" value="F:catalytic activity, acting on RNA"/>
    <property type="evidence" value="ECO:0007669"/>
    <property type="project" value="UniProtKB-ARBA"/>
</dbReference>
<dbReference type="InterPro" id="IPR006225">
    <property type="entry name" value="PsdUridine_synth_RluC/D"/>
</dbReference>
<dbReference type="Gene3D" id="3.30.2350.10">
    <property type="entry name" value="Pseudouridine synthase"/>
    <property type="match status" value="1"/>
</dbReference>
<dbReference type="GO" id="GO:0003723">
    <property type="term" value="F:RNA binding"/>
    <property type="evidence" value="ECO:0007669"/>
    <property type="project" value="InterPro"/>
</dbReference>
<evidence type="ECO:0000256" key="1">
    <source>
        <dbReference type="ARBA" id="ARBA00000073"/>
    </source>
</evidence>
<evidence type="ECO:0000313" key="6">
    <source>
        <dbReference type="EMBL" id="MCY3053109.1"/>
    </source>
</evidence>
<dbReference type="SUPFAM" id="SSF55120">
    <property type="entry name" value="Pseudouridine synthase"/>
    <property type="match status" value="1"/>
</dbReference>
<organism evidence="7 8">
    <name type="scientific">Aerococcus urinae</name>
    <dbReference type="NCBI Taxonomy" id="1376"/>
    <lineage>
        <taxon>Bacteria</taxon>
        <taxon>Bacillati</taxon>
        <taxon>Bacillota</taxon>
        <taxon>Bacilli</taxon>
        <taxon>Lactobacillales</taxon>
        <taxon>Aerococcaceae</taxon>
        <taxon>Aerococcus</taxon>
    </lineage>
</organism>
<dbReference type="NCBIfam" id="TIGR00005">
    <property type="entry name" value="rluA_subfam"/>
    <property type="match status" value="1"/>
</dbReference>
<dbReference type="PANTHER" id="PTHR21600">
    <property type="entry name" value="MITOCHONDRIAL RNA PSEUDOURIDINE SYNTHASE"/>
    <property type="match status" value="1"/>
</dbReference>
<reference evidence="7 8" key="1">
    <citation type="submission" date="2020-12" db="EMBL/GenBank/DDBJ databases">
        <title>FDA dAtabase for Regulatory Grade micrObial Sequences (FDA-ARGOS): Supporting development and validation of Infectious Disease Dx tests.</title>
        <authorList>
            <person name="Sproer C."/>
            <person name="Gronow S."/>
            <person name="Severitt S."/>
            <person name="Schroder I."/>
            <person name="Tallon L."/>
            <person name="Sadzewicz L."/>
            <person name="Zhao X."/>
            <person name="Boylan J."/>
            <person name="Ott S."/>
            <person name="Bowen H."/>
            <person name="Vavikolanu K."/>
            <person name="Mehta A."/>
            <person name="Aluvathingal J."/>
            <person name="Nadendla S."/>
            <person name="Lowell S."/>
            <person name="Myers T."/>
            <person name="Yan Y."/>
            <person name="Sichtig H."/>
        </authorList>
    </citation>
    <scope>NUCLEOTIDE SEQUENCE [LARGE SCALE GENOMIC DNA]</scope>
    <source>
        <strain evidence="7 8">FDAARGOS_911</strain>
    </source>
</reference>
<evidence type="ECO:0000313" key="7">
    <source>
        <dbReference type="EMBL" id="QPS01188.1"/>
    </source>
</evidence>
<evidence type="ECO:0000313" key="9">
    <source>
        <dbReference type="Proteomes" id="UP001069145"/>
    </source>
</evidence>
<reference evidence="6" key="2">
    <citation type="submission" date="2022-09" db="EMBL/GenBank/DDBJ databases">
        <title>Aerococcus urinae taxonomy study.</title>
        <authorList>
            <person name="Christensen J."/>
            <person name="Senneby E."/>
        </authorList>
    </citation>
    <scope>NUCLEOTIDE SEQUENCE</scope>
    <source>
        <strain evidence="6">NLD-066-U95</strain>
    </source>
</reference>
<evidence type="ECO:0000256" key="2">
    <source>
        <dbReference type="ARBA" id="ARBA00010876"/>
    </source>
</evidence>
<dbReference type="EMBL" id="JAOTML010000003">
    <property type="protein sequence ID" value="MCY3053109.1"/>
    <property type="molecule type" value="Genomic_DNA"/>
</dbReference>
<evidence type="ECO:0000256" key="3">
    <source>
        <dbReference type="PIRSR" id="PIRSR606225-1"/>
    </source>
</evidence>
<dbReference type="InterPro" id="IPR006145">
    <property type="entry name" value="PsdUridine_synth_RsuA/RluA"/>
</dbReference>
<dbReference type="AlphaFoldDB" id="A0A109RE47"/>
<dbReference type="RefSeq" id="WP_060777962.1">
    <property type="nucleotide sequence ID" value="NZ_CAJHLV010000003.1"/>
</dbReference>
<accession>A0A109RE47</accession>
<dbReference type="GO" id="GO:0000455">
    <property type="term" value="P:enzyme-directed rRNA pseudouridine synthesis"/>
    <property type="evidence" value="ECO:0007669"/>
    <property type="project" value="TreeGrafter"/>
</dbReference>
<proteinExistence type="inferred from homology"/>
<dbReference type="InterPro" id="IPR006224">
    <property type="entry name" value="PsdUridine_synth_RluA-like_CS"/>
</dbReference>
<comment type="similarity">
    <text evidence="2 4">Belongs to the pseudouridine synthase RluA family.</text>
</comment>
<comment type="catalytic activity">
    <reaction evidence="1 4">
        <text>a uridine in RNA = a pseudouridine in RNA</text>
        <dbReference type="Rhea" id="RHEA:48348"/>
        <dbReference type="Rhea" id="RHEA-COMP:12068"/>
        <dbReference type="Rhea" id="RHEA-COMP:12069"/>
        <dbReference type="ChEBI" id="CHEBI:65314"/>
        <dbReference type="ChEBI" id="CHEBI:65315"/>
    </reaction>
</comment>
<dbReference type="OrthoDB" id="9807829at2"/>
<sequence length="300" mass="34176">MLFFSWTCDQKVYVKTFLRQKGVSRRQLAKIKYHGGTILVNNKRVGSKYFLSLGDQVTIIYPPEGSQDQIMAVDFPLEILYEDRDYLIVNKPAGYTSIPSQFKDEYSMANFVKGYFVRKNYENQVIHVVTRLDRFTSGAMIFAKHKYAHSQIDQLMQSGGINKQYLAFTHSAIDSDQHGLIEAPIGRKEGSIIERCVRADGQHAKTEYWLEDSQAGLYRYRVQLHTGRTHQIRVHFAYLGAPLCGDDLYGGSQEAGLAGQALHCQRLAFKQPLTQEDLVIEAPLSQDFKTWLASYQKGDA</sequence>
<keyword evidence="9" id="KW-1185">Reference proteome</keyword>
<dbReference type="InterPro" id="IPR050188">
    <property type="entry name" value="RluA_PseudoU_synthase"/>
</dbReference>
<dbReference type="KEGG" id="aun:AWM73_02625"/>
<dbReference type="Proteomes" id="UP000594771">
    <property type="component" value="Chromosome"/>
</dbReference>
<dbReference type="Proteomes" id="UP001069145">
    <property type="component" value="Unassembled WGS sequence"/>
</dbReference>
<dbReference type="CDD" id="cd02869">
    <property type="entry name" value="PseudoU_synth_RluA_like"/>
    <property type="match status" value="1"/>
</dbReference>
<evidence type="ECO:0000313" key="8">
    <source>
        <dbReference type="Proteomes" id="UP000594771"/>
    </source>
</evidence>
<dbReference type="PANTHER" id="PTHR21600:SF35">
    <property type="entry name" value="PSEUDOURIDINE SYNTHASE"/>
    <property type="match status" value="1"/>
</dbReference>
<dbReference type="GO" id="GO:0009982">
    <property type="term" value="F:pseudouridine synthase activity"/>
    <property type="evidence" value="ECO:0007669"/>
    <property type="project" value="InterPro"/>
</dbReference>
<feature type="active site" evidence="3">
    <location>
        <position position="133"/>
    </location>
</feature>
<dbReference type="EC" id="5.4.99.-" evidence="4"/>
<dbReference type="EMBL" id="CP065662">
    <property type="protein sequence ID" value="QPS01188.1"/>
    <property type="molecule type" value="Genomic_DNA"/>
</dbReference>
<dbReference type="Pfam" id="PF00849">
    <property type="entry name" value="PseudoU_synth_2"/>
    <property type="match status" value="1"/>
</dbReference>